<dbReference type="EMBL" id="LRBV02000003">
    <property type="status" value="NOT_ANNOTATED_CDS"/>
    <property type="molecule type" value="Genomic_DNA"/>
</dbReference>
<name>A0A7N2L9Z4_QUELO</name>
<organism evidence="2 3">
    <name type="scientific">Quercus lobata</name>
    <name type="common">Valley oak</name>
    <dbReference type="NCBI Taxonomy" id="97700"/>
    <lineage>
        <taxon>Eukaryota</taxon>
        <taxon>Viridiplantae</taxon>
        <taxon>Streptophyta</taxon>
        <taxon>Embryophyta</taxon>
        <taxon>Tracheophyta</taxon>
        <taxon>Spermatophyta</taxon>
        <taxon>Magnoliopsida</taxon>
        <taxon>eudicotyledons</taxon>
        <taxon>Gunneridae</taxon>
        <taxon>Pentapetalae</taxon>
        <taxon>rosids</taxon>
        <taxon>fabids</taxon>
        <taxon>Fagales</taxon>
        <taxon>Fagaceae</taxon>
        <taxon>Quercus</taxon>
    </lineage>
</organism>
<dbReference type="Gramene" id="QL03p062918:mrna">
    <property type="protein sequence ID" value="QL03p062918:mrna"/>
    <property type="gene ID" value="QL03p062918"/>
</dbReference>
<feature type="compositionally biased region" description="Basic and acidic residues" evidence="1">
    <location>
        <begin position="10"/>
        <end position="30"/>
    </location>
</feature>
<evidence type="ECO:0000256" key="1">
    <source>
        <dbReference type="SAM" id="MobiDB-lite"/>
    </source>
</evidence>
<feature type="compositionally biased region" description="Low complexity" evidence="1">
    <location>
        <begin position="48"/>
        <end position="67"/>
    </location>
</feature>
<dbReference type="InParanoid" id="A0A7N2L9Z4"/>
<keyword evidence="3" id="KW-1185">Reference proteome</keyword>
<proteinExistence type="predicted"/>
<feature type="region of interest" description="Disordered" evidence="1">
    <location>
        <begin position="1"/>
        <end position="97"/>
    </location>
</feature>
<evidence type="ECO:0000313" key="2">
    <source>
        <dbReference type="EnsemblPlants" id="QL03p062918:mrna"/>
    </source>
</evidence>
<reference evidence="2" key="2">
    <citation type="submission" date="2021-01" db="UniProtKB">
        <authorList>
            <consortium name="EnsemblPlants"/>
        </authorList>
    </citation>
    <scope>IDENTIFICATION</scope>
</reference>
<dbReference type="Proteomes" id="UP000594261">
    <property type="component" value="Chromosome 3"/>
</dbReference>
<reference evidence="2 3" key="1">
    <citation type="journal article" date="2016" name="G3 (Bethesda)">
        <title>First Draft Assembly and Annotation of the Genome of a California Endemic Oak Quercus lobata Nee (Fagaceae).</title>
        <authorList>
            <person name="Sork V.L."/>
            <person name="Fitz-Gibbon S.T."/>
            <person name="Puiu D."/>
            <person name="Crepeau M."/>
            <person name="Gugger P.F."/>
            <person name="Sherman R."/>
            <person name="Stevens K."/>
            <person name="Langley C.H."/>
            <person name="Pellegrini M."/>
            <person name="Salzberg S.L."/>
        </authorList>
    </citation>
    <scope>NUCLEOTIDE SEQUENCE [LARGE SCALE GENOMIC DNA]</scope>
    <source>
        <strain evidence="2 3">cv. SW786</strain>
    </source>
</reference>
<protein>
    <submittedName>
        <fullName evidence="2">Uncharacterized protein</fullName>
    </submittedName>
</protein>
<accession>A0A7N2L9Z4</accession>
<sequence>MPKYTNADQIRGRERETHSYSDQIRGRETENLTAKPHQRGQEKQRTSPARPGARARLRPCATQARASPRPRARLRPRATQAAREACDPWPPGQAEAEAERRGVGVISEAQNIFEALSKTYVLNPFSRKDLIIMKFGSSCMILMLVNVDSDNSRIRYSDQLP</sequence>
<dbReference type="AlphaFoldDB" id="A0A7N2L9Z4"/>
<dbReference type="EnsemblPlants" id="QL03p062918:mrna">
    <property type="protein sequence ID" value="QL03p062918:mrna"/>
    <property type="gene ID" value="QL03p062918"/>
</dbReference>
<evidence type="ECO:0000313" key="3">
    <source>
        <dbReference type="Proteomes" id="UP000594261"/>
    </source>
</evidence>